<reference evidence="2" key="2">
    <citation type="submission" date="2021-10" db="EMBL/GenBank/DDBJ databases">
        <title>Phylogenomics reveals ancestral predisposition of the termite-cultivated fungus Termitomyces towards a domesticated lifestyle.</title>
        <authorList>
            <person name="Auxier B."/>
            <person name="Grum-Grzhimaylo A."/>
            <person name="Cardenas M.E."/>
            <person name="Lodge J.D."/>
            <person name="Laessoe T."/>
            <person name="Pedersen O."/>
            <person name="Smith M.E."/>
            <person name="Kuyper T.W."/>
            <person name="Franco-Molano E.A."/>
            <person name="Baroni T.J."/>
            <person name="Aanen D.K."/>
        </authorList>
    </citation>
    <scope>NUCLEOTIDE SEQUENCE</scope>
    <source>
        <strain evidence="2">D49</strain>
    </source>
</reference>
<dbReference type="Proteomes" id="UP000717328">
    <property type="component" value="Unassembled WGS sequence"/>
</dbReference>
<name>A0A9P7GMH4_9AGAR</name>
<sequence>MPPRSTITELPSGSSGHSRQRSPLDELHSSDESPEGQALRQVQKNLLRAVTGVSTKKKKRPIADAEKSDKPTESFTYNSYGQGFGRIGDLFNCISSIVEYGITYEIEGSDLDDDDANPSGKLRESWKILRMMIPEFAHHMCRLAKDKQTRNKISAGRDSSRSEDTGGLKKAIINYLLVSLDAVPDTPLNANVKITRGWANPHTAALLCPIEYEATQENFEKLANGTLTATADQLPRYLYPDGHVYNAEDPGEKVCFGHVGFRVAKHVLQGPSAALQPAGFRRGKSGNAEIYGIKSVTPCLVAYIVCQNIVDLFDDKYGQDIIDAFNYQVFGIKIPITTPPQAQQSEPTPALTSFELLKKRRAAKRARLSESGAGVNTSGIGEEHDGTAGEPGDGIGASGDSATGGT</sequence>
<protein>
    <submittedName>
        <fullName evidence="2">Uncharacterized protein</fullName>
    </submittedName>
</protein>
<feature type="region of interest" description="Disordered" evidence="1">
    <location>
        <begin position="50"/>
        <end position="76"/>
    </location>
</feature>
<dbReference type="AlphaFoldDB" id="A0A9P7GMH4"/>
<reference evidence="2" key="1">
    <citation type="submission" date="2021-02" db="EMBL/GenBank/DDBJ databases">
        <authorList>
            <person name="Nieuwenhuis M."/>
            <person name="Van De Peppel L.J.J."/>
        </authorList>
    </citation>
    <scope>NUCLEOTIDE SEQUENCE</scope>
    <source>
        <strain evidence="2">D49</strain>
    </source>
</reference>
<feature type="compositionally biased region" description="Basic and acidic residues" evidence="1">
    <location>
        <begin position="61"/>
        <end position="72"/>
    </location>
</feature>
<feature type="compositionally biased region" description="Polar residues" evidence="1">
    <location>
        <begin position="1"/>
        <end position="17"/>
    </location>
</feature>
<evidence type="ECO:0000313" key="2">
    <source>
        <dbReference type="EMBL" id="KAG5649657.1"/>
    </source>
</evidence>
<comment type="caution">
    <text evidence="2">The sequence shown here is derived from an EMBL/GenBank/DDBJ whole genome shotgun (WGS) entry which is preliminary data.</text>
</comment>
<gene>
    <name evidence="2" type="ORF">H0H81_002663</name>
</gene>
<accession>A0A9P7GMH4</accession>
<dbReference type="OrthoDB" id="3160134at2759"/>
<feature type="compositionally biased region" description="Gly residues" evidence="1">
    <location>
        <begin position="389"/>
        <end position="406"/>
    </location>
</feature>
<dbReference type="InterPro" id="IPR046521">
    <property type="entry name" value="DUF6698"/>
</dbReference>
<organism evidence="2 3">
    <name type="scientific">Sphagnurus paluster</name>
    <dbReference type="NCBI Taxonomy" id="117069"/>
    <lineage>
        <taxon>Eukaryota</taxon>
        <taxon>Fungi</taxon>
        <taxon>Dikarya</taxon>
        <taxon>Basidiomycota</taxon>
        <taxon>Agaricomycotina</taxon>
        <taxon>Agaricomycetes</taxon>
        <taxon>Agaricomycetidae</taxon>
        <taxon>Agaricales</taxon>
        <taxon>Tricholomatineae</taxon>
        <taxon>Lyophyllaceae</taxon>
        <taxon>Sphagnurus</taxon>
    </lineage>
</organism>
<keyword evidence="3" id="KW-1185">Reference proteome</keyword>
<feature type="compositionally biased region" description="Basic and acidic residues" evidence="1">
    <location>
        <begin position="22"/>
        <end position="31"/>
    </location>
</feature>
<feature type="region of interest" description="Disordered" evidence="1">
    <location>
        <begin position="365"/>
        <end position="406"/>
    </location>
</feature>
<feature type="region of interest" description="Disordered" evidence="1">
    <location>
        <begin position="1"/>
        <end position="38"/>
    </location>
</feature>
<evidence type="ECO:0000256" key="1">
    <source>
        <dbReference type="SAM" id="MobiDB-lite"/>
    </source>
</evidence>
<proteinExistence type="predicted"/>
<evidence type="ECO:0000313" key="3">
    <source>
        <dbReference type="Proteomes" id="UP000717328"/>
    </source>
</evidence>
<dbReference type="EMBL" id="JABCKI010000801">
    <property type="protein sequence ID" value="KAG5649657.1"/>
    <property type="molecule type" value="Genomic_DNA"/>
</dbReference>
<dbReference type="Pfam" id="PF20414">
    <property type="entry name" value="DUF6698"/>
    <property type="match status" value="1"/>
</dbReference>